<evidence type="ECO:0000313" key="2">
    <source>
        <dbReference type="EMBL" id="KAE9281090.1"/>
    </source>
</evidence>
<proteinExistence type="predicted"/>
<organism evidence="1 4">
    <name type="scientific">Phytophthora rubi</name>
    <dbReference type="NCBI Taxonomy" id="129364"/>
    <lineage>
        <taxon>Eukaryota</taxon>
        <taxon>Sar</taxon>
        <taxon>Stramenopiles</taxon>
        <taxon>Oomycota</taxon>
        <taxon>Peronosporomycetes</taxon>
        <taxon>Peronosporales</taxon>
        <taxon>Peronosporaceae</taxon>
        <taxon>Phytophthora</taxon>
    </lineage>
</organism>
<comment type="caution">
    <text evidence="1">The sequence shown here is derived from an EMBL/GenBank/DDBJ whole genome shotgun (WGS) entry which is preliminary data.</text>
</comment>
<reference evidence="1 4" key="1">
    <citation type="submission" date="2018-09" db="EMBL/GenBank/DDBJ databases">
        <title>Genomic investigation of the strawberry pathogen Phytophthora fragariae indicates pathogenicity is determined by transcriptional variation in three key races.</title>
        <authorList>
            <person name="Adams T.M."/>
            <person name="Armitage A.D."/>
            <person name="Sobczyk M.K."/>
            <person name="Bates H.J."/>
            <person name="Dunwell J.M."/>
            <person name="Nellist C.F."/>
            <person name="Harrison R.J."/>
        </authorList>
    </citation>
    <scope>NUCLEOTIDE SEQUENCE [LARGE SCALE GENOMIC DNA]</scope>
    <source>
        <strain evidence="1 4">SCRP324</strain>
        <strain evidence="2 3">SCRP333</strain>
    </source>
</reference>
<sequence>MVNKRWSIEEEYTLLEFLSSHLEQYTKGVKTKFYESALVVLLLKSATQVKSKCIELESSYKTYKAKLSPSGFGVNATDPSSIKEMLSKKCKYFYEMDDIFGSRHNILPPIILEPGTTVRNGLMLPRQPVDAAFASTVATPVAARTLVPTNLPVSESMMETMTAVSSINTLSTSTAQTVDSSGAMPAVLSMTNSPTRPDANLLSMPDASPTPSVSNMQTPVSVSEYFAPPEMATENLSGNKRNYEELKGSPVAKLIASIRKERDETRAERHRDEMSLRREELALRQEQFQAYKMELKLKERKMERMFELMTQKMELQAKKMEIELIKLRDLLKSSSTQHYFLRAGS</sequence>
<keyword evidence="3" id="KW-1185">Reference proteome</keyword>
<dbReference type="EMBL" id="QXFU01004232">
    <property type="protein sequence ID" value="KAE8969916.1"/>
    <property type="molecule type" value="Genomic_DNA"/>
</dbReference>
<dbReference type="EMBL" id="QXFT01003986">
    <property type="protein sequence ID" value="KAE9281090.1"/>
    <property type="molecule type" value="Genomic_DNA"/>
</dbReference>
<dbReference type="AlphaFoldDB" id="A0A6A3HI86"/>
<protein>
    <recommendedName>
        <fullName evidence="5">Myb/SANT-like domain-containing protein</fullName>
    </recommendedName>
</protein>
<dbReference type="Proteomes" id="UP000434957">
    <property type="component" value="Unassembled WGS sequence"/>
</dbReference>
<accession>A0A6A3HI86</accession>
<dbReference type="Proteomes" id="UP000435112">
    <property type="component" value="Unassembled WGS sequence"/>
</dbReference>
<evidence type="ECO:0000313" key="1">
    <source>
        <dbReference type="EMBL" id="KAE8969916.1"/>
    </source>
</evidence>
<dbReference type="PANTHER" id="PTHR33324">
    <property type="entry name" value="EXPRESSED PROTEIN"/>
    <property type="match status" value="1"/>
</dbReference>
<dbReference type="OrthoDB" id="124112at2759"/>
<dbReference type="PANTHER" id="PTHR33324:SF2">
    <property type="entry name" value="MYB_SANT-LIKE DNA-BINDING DOMAIN-CONTAINING PROTEIN"/>
    <property type="match status" value="1"/>
</dbReference>
<evidence type="ECO:0000313" key="4">
    <source>
        <dbReference type="Proteomes" id="UP000435112"/>
    </source>
</evidence>
<gene>
    <name evidence="1" type="ORF">PR002_g27282</name>
    <name evidence="2" type="ORF">PR003_g27770</name>
</gene>
<evidence type="ECO:0008006" key="5">
    <source>
        <dbReference type="Google" id="ProtNLM"/>
    </source>
</evidence>
<name>A0A6A3HI86_9STRA</name>
<evidence type="ECO:0000313" key="3">
    <source>
        <dbReference type="Proteomes" id="UP000434957"/>
    </source>
</evidence>